<dbReference type="PANTHER" id="PTHR38813:SF1">
    <property type="entry name" value="TOXIN RELE1-RELATED"/>
    <property type="match status" value="1"/>
</dbReference>
<sequence length="90" mass="10435">MSYEVRLSREAVKTLDRMDSKTEKRIRSRLHELSDDPLDPRLSKPLTDMEGLRSSRVGGWRILYTIDNSANAVIVIAVRPRGQAYRNLHR</sequence>
<dbReference type="SUPFAM" id="SSF143011">
    <property type="entry name" value="RelE-like"/>
    <property type="match status" value="1"/>
</dbReference>
<comment type="caution">
    <text evidence="2">The sequence shown here is derived from an EMBL/GenBank/DDBJ whole genome shotgun (WGS) entry which is preliminary data.</text>
</comment>
<evidence type="ECO:0000313" key="3">
    <source>
        <dbReference type="Proteomes" id="UP000185093"/>
    </source>
</evidence>
<dbReference type="Gene3D" id="3.30.2310.20">
    <property type="entry name" value="RelE-like"/>
    <property type="match status" value="1"/>
</dbReference>
<dbReference type="Pfam" id="PF05016">
    <property type="entry name" value="ParE_toxin"/>
    <property type="match status" value="1"/>
</dbReference>
<dbReference type="InterPro" id="IPR035093">
    <property type="entry name" value="RelE/ParE_toxin_dom_sf"/>
</dbReference>
<keyword evidence="1" id="KW-1277">Toxin-antitoxin system</keyword>
<evidence type="ECO:0000313" key="2">
    <source>
        <dbReference type="EMBL" id="SIN66750.1"/>
    </source>
</evidence>
<dbReference type="EMBL" id="FSQZ01000001">
    <property type="protein sequence ID" value="SIN66750.1"/>
    <property type="molecule type" value="Genomic_DNA"/>
</dbReference>
<evidence type="ECO:0000256" key="1">
    <source>
        <dbReference type="ARBA" id="ARBA00022649"/>
    </source>
</evidence>
<dbReference type="InterPro" id="IPR007712">
    <property type="entry name" value="RelE/ParE_toxin"/>
</dbReference>
<dbReference type="PANTHER" id="PTHR38813">
    <property type="match status" value="1"/>
</dbReference>
<dbReference type="InterPro" id="IPR052747">
    <property type="entry name" value="TA_system_RelE_toxin"/>
</dbReference>
<organism evidence="2 3">
    <name type="scientific">Acetomicrobium flavidum</name>
    <dbReference type="NCBI Taxonomy" id="49896"/>
    <lineage>
        <taxon>Bacteria</taxon>
        <taxon>Thermotogati</taxon>
        <taxon>Synergistota</taxon>
        <taxon>Synergistia</taxon>
        <taxon>Synergistales</taxon>
        <taxon>Acetomicrobiaceae</taxon>
        <taxon>Acetomicrobium</taxon>
    </lineage>
</organism>
<gene>
    <name evidence="2" type="ORF">SAMN05444368_0960</name>
</gene>
<name>A0ABY1JCW7_9BACT</name>
<protein>
    <submittedName>
        <fullName evidence="2">mRNA interferase RelE/StbE</fullName>
    </submittedName>
</protein>
<proteinExistence type="predicted"/>
<accession>A0ABY1JCW7</accession>
<dbReference type="RefSeq" id="WP_084532219.1">
    <property type="nucleotide sequence ID" value="NZ_FSQZ01000001.1"/>
</dbReference>
<reference evidence="2 3" key="1">
    <citation type="submission" date="2016-11" db="EMBL/GenBank/DDBJ databases">
        <authorList>
            <person name="Varghese N."/>
            <person name="Submissions S."/>
        </authorList>
    </citation>
    <scope>NUCLEOTIDE SEQUENCE [LARGE SCALE GENOMIC DNA]</scope>
    <source>
        <strain evidence="2 3">DSM 20664</strain>
    </source>
</reference>
<dbReference type="Proteomes" id="UP000185093">
    <property type="component" value="Unassembled WGS sequence"/>
</dbReference>
<keyword evidence="3" id="KW-1185">Reference proteome</keyword>